<dbReference type="InterPro" id="IPR041789">
    <property type="entry name" value="ERM_FERM_C"/>
</dbReference>
<dbReference type="InterPro" id="IPR014352">
    <property type="entry name" value="FERM/acyl-CoA-bd_prot_sf"/>
</dbReference>
<dbReference type="PRINTS" id="PR00661">
    <property type="entry name" value="ERMFAMILY"/>
</dbReference>
<dbReference type="FunFam" id="1.20.5.450:FF:000001">
    <property type="entry name" value="radixin isoform X2"/>
    <property type="match status" value="1"/>
</dbReference>
<evidence type="ECO:0000256" key="5">
    <source>
        <dbReference type="ARBA" id="ARBA00022475"/>
    </source>
</evidence>
<evidence type="ECO:0000256" key="9">
    <source>
        <dbReference type="PIRSR" id="PIRSR002305-1"/>
    </source>
</evidence>
<dbReference type="PROSITE" id="PS00661">
    <property type="entry name" value="FERM_2"/>
    <property type="match status" value="1"/>
</dbReference>
<dbReference type="GO" id="GO:0005938">
    <property type="term" value="C:cell cortex"/>
    <property type="evidence" value="ECO:0007669"/>
    <property type="project" value="UniProtKB-ARBA"/>
</dbReference>
<dbReference type="GO" id="GO:0005912">
    <property type="term" value="C:adherens junction"/>
    <property type="evidence" value="ECO:0007669"/>
    <property type="project" value="UniProtKB-SubCell"/>
</dbReference>
<dbReference type="InterPro" id="IPR011259">
    <property type="entry name" value="ERM_C_dom"/>
</dbReference>
<dbReference type="Pfam" id="PF20492">
    <property type="entry name" value="ERM_helical"/>
    <property type="match status" value="1"/>
</dbReference>
<dbReference type="GO" id="GO:0042051">
    <property type="term" value="P:compound eye photoreceptor development"/>
    <property type="evidence" value="ECO:0007669"/>
    <property type="project" value="UniProtKB-ARBA"/>
</dbReference>
<evidence type="ECO:0000256" key="7">
    <source>
        <dbReference type="ARBA" id="ARBA00023136"/>
    </source>
</evidence>
<accession>A0AA88HYP9</accession>
<dbReference type="Gene3D" id="2.30.29.30">
    <property type="entry name" value="Pleckstrin-homology domain (PH domain)/Phosphotyrosine-binding domain (PTB)"/>
    <property type="match status" value="1"/>
</dbReference>
<dbReference type="SUPFAM" id="SSF48678">
    <property type="entry name" value="Moesin tail domain"/>
    <property type="match status" value="1"/>
</dbReference>
<evidence type="ECO:0000256" key="8">
    <source>
        <dbReference type="ARBA" id="ARBA00043944"/>
    </source>
</evidence>
<dbReference type="InterPro" id="IPR018980">
    <property type="entry name" value="FERM_PH-like_C"/>
</dbReference>
<dbReference type="PRINTS" id="PR00935">
    <property type="entry name" value="BAND41"/>
</dbReference>
<dbReference type="SUPFAM" id="SSF50729">
    <property type="entry name" value="PH domain-like"/>
    <property type="match status" value="1"/>
</dbReference>
<dbReference type="FunFam" id="3.10.20.90:FF:000013">
    <property type="entry name" value="radixin isoform X1"/>
    <property type="match status" value="1"/>
</dbReference>
<evidence type="ECO:0000313" key="13">
    <source>
        <dbReference type="Proteomes" id="UP001187531"/>
    </source>
</evidence>
<dbReference type="Gene3D" id="1.20.80.10">
    <property type="match status" value="1"/>
</dbReference>
<gene>
    <name evidence="12" type="ORF">QYM36_009060</name>
</gene>
<protein>
    <recommendedName>
        <fullName evidence="4">Moesin/ezrin/radixin homolog 1</fullName>
    </recommendedName>
</protein>
<evidence type="ECO:0000256" key="6">
    <source>
        <dbReference type="ARBA" id="ARBA00022949"/>
    </source>
</evidence>
<evidence type="ECO:0000256" key="3">
    <source>
        <dbReference type="ARBA" id="ARBA00004536"/>
    </source>
</evidence>
<dbReference type="GO" id="GO:0098592">
    <property type="term" value="C:cytoplasmic side of apical plasma membrane"/>
    <property type="evidence" value="ECO:0007669"/>
    <property type="project" value="UniProtKB-ARBA"/>
</dbReference>
<dbReference type="Gene3D" id="6.10.360.10">
    <property type="match status" value="1"/>
</dbReference>
<dbReference type="SUPFAM" id="SSF47031">
    <property type="entry name" value="Second domain of FERM"/>
    <property type="match status" value="1"/>
</dbReference>
<evidence type="ECO:0000256" key="10">
    <source>
        <dbReference type="SAM" id="Coils"/>
    </source>
</evidence>
<dbReference type="FunFam" id="1.20.80.10:FF:000002">
    <property type="entry name" value="radixin isoform X1"/>
    <property type="match status" value="1"/>
</dbReference>
<dbReference type="InterPro" id="IPR018979">
    <property type="entry name" value="FERM_N"/>
</dbReference>
<dbReference type="PANTHER" id="PTHR23281">
    <property type="entry name" value="MERLIN/MOESIN/EZRIN/RADIXIN"/>
    <property type="match status" value="1"/>
</dbReference>
<keyword evidence="13" id="KW-1185">Reference proteome</keyword>
<evidence type="ECO:0000256" key="1">
    <source>
        <dbReference type="ARBA" id="ARBA00004105"/>
    </source>
</evidence>
<dbReference type="InterPro" id="IPR019748">
    <property type="entry name" value="FERM_central"/>
</dbReference>
<dbReference type="InterPro" id="IPR035963">
    <property type="entry name" value="FERM_2"/>
</dbReference>
<dbReference type="InterPro" id="IPR011993">
    <property type="entry name" value="PH-like_dom_sf"/>
</dbReference>
<dbReference type="InterPro" id="IPR019747">
    <property type="entry name" value="FERM_CS"/>
</dbReference>
<dbReference type="CDD" id="cd13194">
    <property type="entry name" value="FERM_C_ERM"/>
    <property type="match status" value="1"/>
</dbReference>
<dbReference type="GO" id="GO:0005902">
    <property type="term" value="C:microvillus"/>
    <property type="evidence" value="ECO:0007669"/>
    <property type="project" value="UniProtKB-SubCell"/>
</dbReference>
<dbReference type="Gene3D" id="3.10.20.90">
    <property type="entry name" value="Phosphatidylinositol 3-kinase Catalytic Subunit, Chain A, domain 1"/>
    <property type="match status" value="1"/>
</dbReference>
<dbReference type="InterPro" id="IPR046810">
    <property type="entry name" value="ERM_helical"/>
</dbReference>
<evidence type="ECO:0000256" key="4">
    <source>
        <dbReference type="ARBA" id="ARBA00022025"/>
    </source>
</evidence>
<reference evidence="12" key="1">
    <citation type="submission" date="2023-07" db="EMBL/GenBank/DDBJ databases">
        <title>Chromosome-level genome assembly of Artemia franciscana.</title>
        <authorList>
            <person name="Jo E."/>
        </authorList>
    </citation>
    <scope>NUCLEOTIDE SEQUENCE</scope>
    <source>
        <tissue evidence="12">Whole body</tissue>
    </source>
</reference>
<name>A0AA88HYP9_ARTSF</name>
<dbReference type="SMART" id="SM01196">
    <property type="entry name" value="FERM_C"/>
    <property type="match status" value="1"/>
</dbReference>
<dbReference type="GO" id="GO:0042127">
    <property type="term" value="P:regulation of cell population proliferation"/>
    <property type="evidence" value="ECO:0007669"/>
    <property type="project" value="UniProtKB-ARBA"/>
</dbReference>
<dbReference type="InterPro" id="IPR019749">
    <property type="entry name" value="Band_41_domain"/>
</dbReference>
<dbReference type="SUPFAM" id="SSF54236">
    <property type="entry name" value="Ubiquitin-like"/>
    <property type="match status" value="1"/>
</dbReference>
<dbReference type="GO" id="GO:0007315">
    <property type="term" value="P:pole plasm assembly"/>
    <property type="evidence" value="ECO:0007669"/>
    <property type="project" value="UniProtKB-ARBA"/>
</dbReference>
<dbReference type="AlphaFoldDB" id="A0AA88HYP9"/>
<feature type="binding site" evidence="9">
    <location>
        <begin position="66"/>
        <end position="69"/>
    </location>
    <ligand>
        <name>a 1,2-diacyl-sn-glycero-3-phospho-(1D-myo-inositol)</name>
        <dbReference type="ChEBI" id="CHEBI:57880"/>
    </ligand>
</feature>
<comment type="subcellular location">
    <subcellularLocation>
        <location evidence="3">Cell junction</location>
        <location evidence="3">Adherens junction</location>
    </subcellularLocation>
    <subcellularLocation>
        <location evidence="2">Cell membrane</location>
        <topology evidence="2">Peripheral membrane protein</topology>
    </subcellularLocation>
    <subcellularLocation>
        <location evidence="1">Cell projection</location>
        <location evidence="1">Microvillus</location>
    </subcellularLocation>
    <subcellularLocation>
        <location evidence="8">Cell projection</location>
        <location evidence="8">Rhabdomere</location>
    </subcellularLocation>
</comment>
<dbReference type="Pfam" id="PF09380">
    <property type="entry name" value="FERM_C"/>
    <property type="match status" value="1"/>
</dbReference>
<evidence type="ECO:0000256" key="2">
    <source>
        <dbReference type="ARBA" id="ARBA00004202"/>
    </source>
</evidence>
<dbReference type="EMBL" id="JAVRJZ010000013">
    <property type="protein sequence ID" value="KAK2714706.1"/>
    <property type="molecule type" value="Genomic_DNA"/>
</dbReference>
<organism evidence="12 13">
    <name type="scientific">Artemia franciscana</name>
    <name type="common">Brine shrimp</name>
    <name type="synonym">Artemia sanfranciscana</name>
    <dbReference type="NCBI Taxonomy" id="6661"/>
    <lineage>
        <taxon>Eukaryota</taxon>
        <taxon>Metazoa</taxon>
        <taxon>Ecdysozoa</taxon>
        <taxon>Arthropoda</taxon>
        <taxon>Crustacea</taxon>
        <taxon>Branchiopoda</taxon>
        <taxon>Anostraca</taxon>
        <taxon>Artemiidae</taxon>
        <taxon>Artemia</taxon>
    </lineage>
</organism>
<proteinExistence type="predicted"/>
<dbReference type="Pfam" id="PF00373">
    <property type="entry name" value="FERM_M"/>
    <property type="match status" value="1"/>
</dbReference>
<dbReference type="InterPro" id="IPR008954">
    <property type="entry name" value="Moesin_tail_sf"/>
</dbReference>
<keyword evidence="6" id="KW-0965">Cell junction</keyword>
<keyword evidence="7" id="KW-0472">Membrane</keyword>
<dbReference type="InterPro" id="IPR011174">
    <property type="entry name" value="ERM"/>
</dbReference>
<dbReference type="InterPro" id="IPR029071">
    <property type="entry name" value="Ubiquitin-like_domsf"/>
</dbReference>
<dbReference type="PIRSF" id="PIRSF002305">
    <property type="entry name" value="ERM"/>
    <property type="match status" value="1"/>
</dbReference>
<feature type="domain" description="FERM" evidence="11">
    <location>
        <begin position="11"/>
        <end position="301"/>
    </location>
</feature>
<dbReference type="Pfam" id="PF09379">
    <property type="entry name" value="FERM_N"/>
    <property type="match status" value="1"/>
</dbReference>
<feature type="binding site" evidence="9">
    <location>
        <position position="284"/>
    </location>
    <ligand>
        <name>a 1,2-diacyl-sn-glycero-3-phospho-(1D-myo-inositol)</name>
        <dbReference type="ChEBI" id="CHEBI:57880"/>
    </ligand>
</feature>
<dbReference type="Pfam" id="PF00769">
    <property type="entry name" value="ERM_C"/>
    <property type="match status" value="1"/>
</dbReference>
<dbReference type="SMART" id="SM00295">
    <property type="entry name" value="B41"/>
    <property type="match status" value="1"/>
</dbReference>
<dbReference type="GO" id="GO:0003779">
    <property type="term" value="F:actin binding"/>
    <property type="evidence" value="ECO:0007669"/>
    <property type="project" value="InterPro"/>
</dbReference>
<keyword evidence="10" id="KW-0175">Coiled coil</keyword>
<sequence length="600" mass="70546">MRLISKKIKTFPVKVNTMDAQMEFNVENKATGQELFDLVCRTIGLREAWYFGLQFQDSKDNTVWLKLEKKVIEQDVKKMFPCHFSFFVKYFPEDIAEEVVQEATQHLFFLQAKQMILNRNIYCPPEAAVLLASYAVQAKYGDFDPNIYKPGTLILEEFLPARVMEQYQMTSEMWEERIRTWYADHIGMSRDEAEMEYLKIVQDLDMFGVNYFPIRNKKDTELWLGVTSLGLNIYEKDNQLQPKINFPWSEVRNVSCEDKKFVIRPVDKTAPNFVIITENPKVNKVILDLCSGNHDLYMRRRRPDTMEVQQMKAQAKEEKLRRQMERTKLLKEKQLREAAEREKMSLEQRLSQYQEEMRLANEALRRSEETADLLNAKVRVTEEEAALLQQKAIEAEEELNRLRIQAMKSEEEKLLYERRMREAELLAAQMLEEAERRVNEAEYLKVQLSQAKMAERQAKERLVQYCQVPVLASQPTVPVLPLYSQSRAPSVDVASDIQGLRLNDRSPDLLSTYQIDNSEVDTLAIQIEKERVEYLEKSKHLHEQLKELRSEIDILKVEDKQSILDQLHQEHKRGGEDKYSTLRKTQSGSTHTRVAFFEEL</sequence>
<dbReference type="InterPro" id="IPR000299">
    <property type="entry name" value="FERM_domain"/>
</dbReference>
<dbReference type="Gene3D" id="1.20.5.450">
    <property type="match status" value="1"/>
</dbReference>
<dbReference type="InterPro" id="IPR000798">
    <property type="entry name" value="Ez/rad/moesin-like"/>
</dbReference>
<dbReference type="PROSITE" id="PS50057">
    <property type="entry name" value="FERM_3"/>
    <property type="match status" value="1"/>
</dbReference>
<evidence type="ECO:0000313" key="12">
    <source>
        <dbReference type="EMBL" id="KAK2714706.1"/>
    </source>
</evidence>
<feature type="coiled-coil region" evidence="10">
    <location>
        <begin position="531"/>
        <end position="558"/>
    </location>
</feature>
<dbReference type="Proteomes" id="UP001187531">
    <property type="component" value="Unassembled WGS sequence"/>
</dbReference>
<keyword evidence="5" id="KW-1003">Cell membrane</keyword>
<dbReference type="GO" id="GO:0006403">
    <property type="term" value="P:RNA localization"/>
    <property type="evidence" value="ECO:0007669"/>
    <property type="project" value="UniProtKB-ARBA"/>
</dbReference>
<evidence type="ECO:0000259" key="11">
    <source>
        <dbReference type="PROSITE" id="PS50057"/>
    </source>
</evidence>
<dbReference type="GO" id="GO:0010669">
    <property type="term" value="P:epithelial structure maintenance"/>
    <property type="evidence" value="ECO:0007669"/>
    <property type="project" value="UniProtKB-ARBA"/>
</dbReference>
<feature type="coiled-coil region" evidence="10">
    <location>
        <begin position="306"/>
        <end position="451"/>
    </location>
</feature>
<dbReference type="CDD" id="cd14473">
    <property type="entry name" value="FERM_B-lobe"/>
    <property type="match status" value="1"/>
</dbReference>
<comment type="caution">
    <text evidence="12">The sequence shown here is derived from an EMBL/GenBank/DDBJ whole genome shotgun (WGS) entry which is preliminary data.</text>
</comment>